<dbReference type="OrthoDB" id="7160169at2"/>
<dbReference type="InterPro" id="IPR027417">
    <property type="entry name" value="P-loop_NTPase"/>
</dbReference>
<dbReference type="Proteomes" id="UP000028926">
    <property type="component" value="Chromosome"/>
</dbReference>
<name>A0A077AXI0_9PROT</name>
<proteinExistence type="predicted"/>
<organism evidence="6 7">
    <name type="scientific">Candidatus Odyssella acanthamoebae</name>
    <dbReference type="NCBI Taxonomy" id="91604"/>
    <lineage>
        <taxon>Bacteria</taxon>
        <taxon>Pseudomonadati</taxon>
        <taxon>Pseudomonadota</taxon>
        <taxon>Alphaproteobacteria</taxon>
        <taxon>Holosporales</taxon>
        <taxon>Candidatus Paracaedibacteraceae</taxon>
        <taxon>Candidatus Odyssella</taxon>
    </lineage>
</organism>
<keyword evidence="2 3" id="KW-0802">TPR repeat</keyword>
<accession>A0A077AXI0</accession>
<dbReference type="Gene3D" id="1.25.40.10">
    <property type="entry name" value="Tetratricopeptide repeat domain"/>
    <property type="match status" value="2"/>
</dbReference>
<protein>
    <recommendedName>
        <fullName evidence="5">HTH luxR-type domain-containing protein</fullName>
    </recommendedName>
</protein>
<keyword evidence="4" id="KW-0812">Transmembrane</keyword>
<dbReference type="InterPro" id="IPR019734">
    <property type="entry name" value="TPR_rpt"/>
</dbReference>
<dbReference type="PRINTS" id="PR00038">
    <property type="entry name" value="HTHLUXR"/>
</dbReference>
<dbReference type="RefSeq" id="WP_038464660.1">
    <property type="nucleotide sequence ID" value="NZ_CP008941.1"/>
</dbReference>
<dbReference type="eggNOG" id="COG3903">
    <property type="taxonomic scope" value="Bacteria"/>
</dbReference>
<dbReference type="InterPro" id="IPR000792">
    <property type="entry name" value="Tscrpt_reg_LuxR_C"/>
</dbReference>
<dbReference type="GO" id="GO:0043531">
    <property type="term" value="F:ADP binding"/>
    <property type="evidence" value="ECO:0007669"/>
    <property type="project" value="InterPro"/>
</dbReference>
<dbReference type="eggNOG" id="COG0457">
    <property type="taxonomic scope" value="Bacteria"/>
</dbReference>
<evidence type="ECO:0000256" key="3">
    <source>
        <dbReference type="PROSITE-ProRule" id="PRU00339"/>
    </source>
</evidence>
<feature type="domain" description="HTH luxR-type" evidence="5">
    <location>
        <begin position="18"/>
        <end position="83"/>
    </location>
</feature>
<dbReference type="Pfam" id="PF13374">
    <property type="entry name" value="TPR_10"/>
    <property type="match status" value="1"/>
</dbReference>
<dbReference type="STRING" id="91604.ID47_05710"/>
<feature type="repeat" description="TPR" evidence="3">
    <location>
        <begin position="794"/>
        <end position="827"/>
    </location>
</feature>
<reference evidence="6 7" key="1">
    <citation type="submission" date="2014-07" db="EMBL/GenBank/DDBJ databases">
        <title>Comparative genomic insights into amoeba endosymbionts belonging to the families of Holosporaceae and Candidatus Midichloriaceae within Rickettsiales.</title>
        <authorList>
            <person name="Wang Z."/>
            <person name="Wu M."/>
        </authorList>
    </citation>
    <scope>NUCLEOTIDE SEQUENCE [LARGE SCALE GENOMIC DNA]</scope>
    <source>
        <strain evidence="6">PRA3</strain>
    </source>
</reference>
<evidence type="ECO:0000313" key="6">
    <source>
        <dbReference type="EMBL" id="AIK96338.1"/>
    </source>
</evidence>
<dbReference type="SUPFAM" id="SSF46894">
    <property type="entry name" value="C-terminal effector domain of the bipartite response regulators"/>
    <property type="match status" value="1"/>
</dbReference>
<dbReference type="GO" id="GO:0003677">
    <property type="term" value="F:DNA binding"/>
    <property type="evidence" value="ECO:0007669"/>
    <property type="project" value="InterPro"/>
</dbReference>
<dbReference type="SUPFAM" id="SSF48452">
    <property type="entry name" value="TPR-like"/>
    <property type="match status" value="3"/>
</dbReference>
<gene>
    <name evidence="6" type="ORF">ID47_05710</name>
</gene>
<dbReference type="GO" id="GO:0006355">
    <property type="term" value="P:regulation of DNA-templated transcription"/>
    <property type="evidence" value="ECO:0007669"/>
    <property type="project" value="InterPro"/>
</dbReference>
<dbReference type="AlphaFoldDB" id="A0A077AXI0"/>
<dbReference type="InterPro" id="IPR011990">
    <property type="entry name" value="TPR-like_helical_dom_sf"/>
</dbReference>
<dbReference type="EMBL" id="CP008941">
    <property type="protein sequence ID" value="AIK96338.1"/>
    <property type="molecule type" value="Genomic_DNA"/>
</dbReference>
<dbReference type="KEGG" id="paca:ID47_05710"/>
<evidence type="ECO:0000256" key="4">
    <source>
        <dbReference type="SAM" id="Phobius"/>
    </source>
</evidence>
<dbReference type="InterPro" id="IPR036388">
    <property type="entry name" value="WH-like_DNA-bd_sf"/>
</dbReference>
<sequence length="1151" mass="132394">MIDNQEGFLDRTYIKQLYTINGIKFSQREIDIIACLLNGRAPKGIASFLSISPRTIETHIRSIMLKSDCHSREGIINFIEKTPQISLLRKHYFNLLSDLTFKQKLQEIAKLIPQPPPLISLIFKKENTASLALARDLEKHLKLIGAPCSLIPQQKGLPLPSLRSKEDAQLNEYFLIVDPHDWIIQIKANASEEKDPLSFIHSLTEKTEHILFLLLDKEISLSLPPEVENISAIDFRVQQKYYDSVFEILRRIINNPKLETLICQFNEQYTPPASDYVVSSDTPKREEKLPLSNDNLPRYRMKKFYKTCLGVATFISIIMGIIWAEKKGLQAAFLSSTQSVRSDLFIPTDTALLPRPELLSKIEKSLNKKQAIQVVALVGIGGAGKTTLARQYARKQQVSVTWEINAENKENLINSFERLAHALAKTDAERKYLQEIEEIKRAEEREQKILSFVKEKLRAHPNWILIYNEVNNFTQMQNYIPHDQTIWGKGKVILTTRDSNISNNGYIDNTIQIGELTLNEKLALFIKIMKNKDSNQFLSHQKEQAQIFLSQLPPFPLDISIAAYYLKSTQVSYEKYLEYLKNYDSDFAFIQENILKGANNYSRSRYSIIALSLKSLMETNKDFEELLLFISLLNTQDIPKPLLDAHKSEVVVDNFIYNLKKYSLLTDSNSNSVYSFPTLSTHKSTQEISLIYLIKAFRLNQNPHYLQTISKTLEKYIETITSEEDFSKMKLLASHSEVFLSHSIGIDNNLRAALKGKLGIIYFYLGDYSKSHKILEESLASLDRTSAENQFRLAHILTHLGMVYRKFGNYEKAKNLLETSIQLYRIHSPNNRIEIAQSLRYLGMIYKSLGNYEKAKELFEESLLIHKTHFSENHRGFAWSLGSLGSVYRELGQYEKARDLLEQSLAVYKKNFPKNHGGLAWTLAHLGRVYISIGNYEKAKDLFEQSLMIYRTHLSKNNVRISWVLAPLGIVYGELGDYEKARDLLERSLAIYSSNLAEGHIAMAWTTAHLGSVYKGLGNYEKARSLLNKSLIDYEKHYGKNHRENARILMELGKLYFLEGNLKSAEDLFIKSLNIFLQNQHPETYVALECLADLYLKKSSYAISEDNTEQSAKFKEQSNKHLNQALTIVKKHFPHNSPHLKRIQYKIDRTG</sequence>
<dbReference type="Gene3D" id="3.40.50.300">
    <property type="entry name" value="P-loop containing nucleotide triphosphate hydrolases"/>
    <property type="match status" value="1"/>
</dbReference>
<dbReference type="PANTHER" id="PTHR45641:SF19">
    <property type="entry name" value="NEPHROCYSTIN-3"/>
    <property type="match status" value="1"/>
</dbReference>
<dbReference type="Gene3D" id="1.10.10.10">
    <property type="entry name" value="Winged helix-like DNA-binding domain superfamily/Winged helix DNA-binding domain"/>
    <property type="match status" value="1"/>
</dbReference>
<dbReference type="InterPro" id="IPR016032">
    <property type="entry name" value="Sig_transdc_resp-reg_C-effctor"/>
</dbReference>
<feature type="repeat" description="TPR" evidence="3">
    <location>
        <begin position="962"/>
        <end position="995"/>
    </location>
</feature>
<dbReference type="CDD" id="cd06170">
    <property type="entry name" value="LuxR_C_like"/>
    <property type="match status" value="1"/>
</dbReference>
<dbReference type="SMART" id="SM00421">
    <property type="entry name" value="HTH_LUXR"/>
    <property type="match status" value="1"/>
</dbReference>
<dbReference type="PROSITE" id="PS50005">
    <property type="entry name" value="TPR"/>
    <property type="match status" value="6"/>
</dbReference>
<dbReference type="SUPFAM" id="SSF52540">
    <property type="entry name" value="P-loop containing nucleoside triphosphate hydrolases"/>
    <property type="match status" value="1"/>
</dbReference>
<feature type="repeat" description="TPR" evidence="3">
    <location>
        <begin position="878"/>
        <end position="911"/>
    </location>
</feature>
<dbReference type="Pfam" id="PF13424">
    <property type="entry name" value="TPR_12"/>
    <property type="match status" value="3"/>
</dbReference>
<keyword evidence="1" id="KW-0677">Repeat</keyword>
<feature type="repeat" description="TPR" evidence="3">
    <location>
        <begin position="836"/>
        <end position="869"/>
    </location>
</feature>
<evidence type="ECO:0000256" key="2">
    <source>
        <dbReference type="ARBA" id="ARBA00022803"/>
    </source>
</evidence>
<dbReference type="HOGENOM" id="CLU_277674_0_0_5"/>
<dbReference type="Pfam" id="PF00196">
    <property type="entry name" value="GerE"/>
    <property type="match status" value="1"/>
</dbReference>
<evidence type="ECO:0000313" key="7">
    <source>
        <dbReference type="Proteomes" id="UP000028926"/>
    </source>
</evidence>
<dbReference type="Pfam" id="PF00931">
    <property type="entry name" value="NB-ARC"/>
    <property type="match status" value="1"/>
</dbReference>
<dbReference type="PROSITE" id="PS50043">
    <property type="entry name" value="HTH_LUXR_2"/>
    <property type="match status" value="1"/>
</dbReference>
<keyword evidence="4" id="KW-1133">Transmembrane helix</keyword>
<dbReference type="SMART" id="SM00028">
    <property type="entry name" value="TPR"/>
    <property type="match status" value="8"/>
</dbReference>
<evidence type="ECO:0000259" key="5">
    <source>
        <dbReference type="PROSITE" id="PS50043"/>
    </source>
</evidence>
<feature type="transmembrane region" description="Helical" evidence="4">
    <location>
        <begin position="304"/>
        <end position="324"/>
    </location>
</feature>
<dbReference type="PANTHER" id="PTHR45641">
    <property type="entry name" value="TETRATRICOPEPTIDE REPEAT PROTEIN (AFU_ORTHOLOGUE AFUA_6G03870)"/>
    <property type="match status" value="1"/>
</dbReference>
<feature type="repeat" description="TPR" evidence="3">
    <location>
        <begin position="920"/>
        <end position="953"/>
    </location>
</feature>
<feature type="repeat" description="TPR" evidence="3">
    <location>
        <begin position="1046"/>
        <end position="1079"/>
    </location>
</feature>
<keyword evidence="4" id="KW-0472">Membrane</keyword>
<dbReference type="InterPro" id="IPR002182">
    <property type="entry name" value="NB-ARC"/>
</dbReference>
<keyword evidence="7" id="KW-1185">Reference proteome</keyword>
<evidence type="ECO:0000256" key="1">
    <source>
        <dbReference type="ARBA" id="ARBA00022737"/>
    </source>
</evidence>